<keyword evidence="1" id="KW-0472">Membrane</keyword>
<evidence type="ECO:0000313" key="2">
    <source>
        <dbReference type="Proteomes" id="UP000887574"/>
    </source>
</evidence>
<dbReference type="WBParaSite" id="jg11363">
    <property type="protein sequence ID" value="jg11363"/>
    <property type="gene ID" value="jg11363"/>
</dbReference>
<reference evidence="3" key="1">
    <citation type="submission" date="2022-11" db="UniProtKB">
        <authorList>
            <consortium name="WormBaseParasite"/>
        </authorList>
    </citation>
    <scope>IDENTIFICATION</scope>
</reference>
<evidence type="ECO:0000313" key="3">
    <source>
        <dbReference type="WBParaSite" id="jg11363"/>
    </source>
</evidence>
<evidence type="ECO:0000256" key="1">
    <source>
        <dbReference type="SAM" id="Phobius"/>
    </source>
</evidence>
<organism evidence="2 3">
    <name type="scientific">Ditylenchus dipsaci</name>
    <dbReference type="NCBI Taxonomy" id="166011"/>
    <lineage>
        <taxon>Eukaryota</taxon>
        <taxon>Metazoa</taxon>
        <taxon>Ecdysozoa</taxon>
        <taxon>Nematoda</taxon>
        <taxon>Chromadorea</taxon>
        <taxon>Rhabditida</taxon>
        <taxon>Tylenchina</taxon>
        <taxon>Tylenchomorpha</taxon>
        <taxon>Sphaerularioidea</taxon>
        <taxon>Anguinidae</taxon>
        <taxon>Anguininae</taxon>
        <taxon>Ditylenchus</taxon>
    </lineage>
</organism>
<dbReference type="AlphaFoldDB" id="A0A915CQ07"/>
<sequence>MKQKQNNNLKLAIGITNIICTCYFLKVLRLGNNKSLKNRIVKVTLCMEILLNVSVSILTTIFLKLVGRIPITYLGLYPLVPITLDTAICSLYYLKKMQDDFYQGVIKNMELKNKNGSIDKEVSSSLPFDENSLKYKCCCRRMHIRTAARLVSIALVLGIIINIFYSLGRTTTVMIYSWMLASFAVGVYGSLIYAVFKEKRIFTMPFLVFQAVFVIMTGVIFFVFMLCAMFDAQALTTLANDFGGIDAAHPKLDPNRSANASIRGFVVIMMLLWVVFICLQCWFFEIIYRFYQYLEDRETSFSFNMEPEFRVTG</sequence>
<feature type="transmembrane region" description="Helical" evidence="1">
    <location>
        <begin position="40"/>
        <end position="63"/>
    </location>
</feature>
<feature type="transmembrane region" description="Helical" evidence="1">
    <location>
        <begin position="262"/>
        <end position="284"/>
    </location>
</feature>
<name>A0A915CQ07_9BILA</name>
<protein>
    <submittedName>
        <fullName evidence="3">Uncharacterized protein</fullName>
    </submittedName>
</protein>
<feature type="transmembrane region" description="Helical" evidence="1">
    <location>
        <begin position="150"/>
        <end position="167"/>
    </location>
</feature>
<dbReference type="Proteomes" id="UP000887574">
    <property type="component" value="Unplaced"/>
</dbReference>
<dbReference type="PANTHER" id="PTHR34851">
    <property type="entry name" value="PROTEIN CBG05235-RELATED"/>
    <property type="match status" value="1"/>
</dbReference>
<feature type="transmembrane region" description="Helical" evidence="1">
    <location>
        <begin position="173"/>
        <end position="196"/>
    </location>
</feature>
<proteinExistence type="predicted"/>
<keyword evidence="1" id="KW-1133">Transmembrane helix</keyword>
<accession>A0A915CQ07</accession>
<feature type="transmembrane region" description="Helical" evidence="1">
    <location>
        <begin position="75"/>
        <end position="94"/>
    </location>
</feature>
<keyword evidence="1" id="KW-0812">Transmembrane</keyword>
<keyword evidence="2" id="KW-1185">Reference proteome</keyword>
<feature type="transmembrane region" description="Helical" evidence="1">
    <location>
        <begin position="208"/>
        <end position="232"/>
    </location>
</feature>